<feature type="domain" description="Glycosyl transferase family 1" evidence="1">
    <location>
        <begin position="192"/>
        <end position="349"/>
    </location>
</feature>
<evidence type="ECO:0000259" key="1">
    <source>
        <dbReference type="Pfam" id="PF00534"/>
    </source>
</evidence>
<evidence type="ECO:0000313" key="2">
    <source>
        <dbReference type="EMBL" id="CAB9494803.1"/>
    </source>
</evidence>
<accession>A0A6T9Y4Q6</accession>
<dbReference type="PANTHER" id="PTHR12526">
    <property type="entry name" value="GLYCOSYLTRANSFERASE"/>
    <property type="match status" value="1"/>
</dbReference>
<name>A0A6T9Y4Q6_ALTMA</name>
<dbReference type="EMBL" id="LR812090">
    <property type="protein sequence ID" value="CAB9494803.1"/>
    <property type="molecule type" value="Genomic_DNA"/>
</dbReference>
<gene>
    <name evidence="2" type="ORF">ALFOR1_40175</name>
</gene>
<keyword evidence="2" id="KW-0808">Transferase</keyword>
<dbReference type="GO" id="GO:0016757">
    <property type="term" value="F:glycosyltransferase activity"/>
    <property type="evidence" value="ECO:0007669"/>
    <property type="project" value="UniProtKB-KW"/>
</dbReference>
<dbReference type="Gene3D" id="3.40.50.2000">
    <property type="entry name" value="Glycogen Phosphorylase B"/>
    <property type="match status" value="2"/>
</dbReference>
<dbReference type="Proteomes" id="UP000509458">
    <property type="component" value="Chromosome"/>
</dbReference>
<dbReference type="InterPro" id="IPR001296">
    <property type="entry name" value="Glyco_trans_1"/>
</dbReference>
<reference evidence="2 3" key="1">
    <citation type="submission" date="2020-06" db="EMBL/GenBank/DDBJ databases">
        <authorList>
            <person name="Duchaud E."/>
        </authorList>
    </citation>
    <scope>NUCLEOTIDE SEQUENCE [LARGE SCALE GENOMIC DNA]</scope>
    <source>
        <strain evidence="2">Alteromonas fortis</strain>
    </source>
</reference>
<dbReference type="Pfam" id="PF00534">
    <property type="entry name" value="Glycos_transf_1"/>
    <property type="match status" value="1"/>
</dbReference>
<dbReference type="PANTHER" id="PTHR12526:SF638">
    <property type="entry name" value="SPORE COAT PROTEIN SA"/>
    <property type="match status" value="1"/>
</dbReference>
<keyword evidence="2" id="KW-0328">Glycosyltransferase</keyword>
<dbReference type="EC" id="2.4.-.-" evidence="2"/>
<dbReference type="SUPFAM" id="SSF53756">
    <property type="entry name" value="UDP-Glycosyltransferase/glycogen phosphorylase"/>
    <property type="match status" value="1"/>
</dbReference>
<proteinExistence type="predicted"/>
<evidence type="ECO:0000313" key="3">
    <source>
        <dbReference type="Proteomes" id="UP000509458"/>
    </source>
</evidence>
<organism evidence="2 3">
    <name type="scientific">Alteromonas macleodii</name>
    <name type="common">Pseudoalteromonas macleodii</name>
    <dbReference type="NCBI Taxonomy" id="28108"/>
    <lineage>
        <taxon>Bacteria</taxon>
        <taxon>Pseudomonadati</taxon>
        <taxon>Pseudomonadota</taxon>
        <taxon>Gammaproteobacteria</taxon>
        <taxon>Alteromonadales</taxon>
        <taxon>Alteromonadaceae</taxon>
        <taxon>Alteromonas/Salinimonas group</taxon>
        <taxon>Alteromonas</taxon>
    </lineage>
</organism>
<protein>
    <submittedName>
        <fullName evidence="2">Glycosyltransferase, family GT4</fullName>
        <ecNumber evidence="2">2.4.-.-</ecNumber>
    </submittedName>
</protein>
<dbReference type="GO" id="GO:1901135">
    <property type="term" value="P:carbohydrate derivative metabolic process"/>
    <property type="evidence" value="ECO:0007669"/>
    <property type="project" value="UniProtKB-ARBA"/>
</dbReference>
<sequence length="371" mass="41076">MKKSILFFTNLHPLPWQPARATYNFEEIRHLKAHADVKVLMPVPWFTYFKQVVINGHRSPEGFCLFPFFYIPKVLTSLHPLFLLFSLIICVKPLVWLAKSENVIASWAYAEAVVAALGKTVFKYKLIIECLGSDVNALMQQPLHKKQMRWAFKKSTAVTTKSKALAKVVKKHVPEITPHVIYNGVDFDVFTLRETTPFSSETQRLLFVGSLIPTKGVFELIEGFEKAMLNGQMMTLRIAGEGGSKDALQKLISAKSLEHAVTLLGAIPHQSLVDELHNSDALILPSYREGVPNVIMEALATGTPVIATDVGGIAEVLTPDVGGILIEAQSADAVAKAINNIADSPWDSRRINASVSNYTWQNSAKEIITLL</sequence>
<dbReference type="AlphaFoldDB" id="A0A6T9Y4Q6"/>
<dbReference type="RefSeq" id="WP_179984100.1">
    <property type="nucleotide sequence ID" value="NZ_LR812090.1"/>
</dbReference>